<keyword evidence="2 6" id="KW-0812">Transmembrane</keyword>
<evidence type="ECO:0000256" key="3">
    <source>
        <dbReference type="ARBA" id="ARBA00022960"/>
    </source>
</evidence>
<dbReference type="PANTHER" id="PTHR30474:SF1">
    <property type="entry name" value="PEPTIDOGLYCAN GLYCOSYLTRANSFERASE MRDB"/>
    <property type="match status" value="1"/>
</dbReference>
<dbReference type="GO" id="GO:0008360">
    <property type="term" value="P:regulation of cell shape"/>
    <property type="evidence" value="ECO:0007669"/>
    <property type="project" value="UniProtKB-KW"/>
</dbReference>
<dbReference type="GO" id="GO:0005886">
    <property type="term" value="C:plasma membrane"/>
    <property type="evidence" value="ECO:0007669"/>
    <property type="project" value="TreeGrafter"/>
</dbReference>
<dbReference type="AlphaFoldDB" id="A0A381U178"/>
<keyword evidence="3" id="KW-0133">Cell shape</keyword>
<reference evidence="7" key="1">
    <citation type="submission" date="2018-05" db="EMBL/GenBank/DDBJ databases">
        <authorList>
            <person name="Lanie J.A."/>
            <person name="Ng W.-L."/>
            <person name="Kazmierczak K.M."/>
            <person name="Andrzejewski T.M."/>
            <person name="Davidsen T.M."/>
            <person name="Wayne K.J."/>
            <person name="Tettelin H."/>
            <person name="Glass J.I."/>
            <person name="Rusch D."/>
            <person name="Podicherti R."/>
            <person name="Tsui H.-C.T."/>
            <person name="Winkler M.E."/>
        </authorList>
    </citation>
    <scope>NUCLEOTIDE SEQUENCE</scope>
</reference>
<evidence type="ECO:0008006" key="8">
    <source>
        <dbReference type="Google" id="ProtNLM"/>
    </source>
</evidence>
<evidence type="ECO:0000256" key="5">
    <source>
        <dbReference type="ARBA" id="ARBA00023136"/>
    </source>
</evidence>
<proteinExistence type="predicted"/>
<accession>A0A381U178</accession>
<protein>
    <recommendedName>
        <fullName evidence="8">Rod shape-determining protein RodA</fullName>
    </recommendedName>
</protein>
<dbReference type="EMBL" id="UINC01005388">
    <property type="protein sequence ID" value="SVA21017.1"/>
    <property type="molecule type" value="Genomic_DNA"/>
</dbReference>
<gene>
    <name evidence="7" type="ORF">METZ01_LOCUS73871</name>
</gene>
<comment type="subcellular location">
    <subcellularLocation>
        <location evidence="1">Membrane</location>
        <topology evidence="1">Multi-pass membrane protein</topology>
    </subcellularLocation>
</comment>
<dbReference type="GO" id="GO:0015648">
    <property type="term" value="F:lipid-linked peptidoglycan transporter activity"/>
    <property type="evidence" value="ECO:0007669"/>
    <property type="project" value="TreeGrafter"/>
</dbReference>
<feature type="transmembrane region" description="Helical" evidence="6">
    <location>
        <begin position="76"/>
        <end position="97"/>
    </location>
</feature>
<dbReference type="GO" id="GO:0032153">
    <property type="term" value="C:cell division site"/>
    <property type="evidence" value="ECO:0007669"/>
    <property type="project" value="TreeGrafter"/>
</dbReference>
<name>A0A381U178_9ZZZZ</name>
<dbReference type="Pfam" id="PF01098">
    <property type="entry name" value="FTSW_RODA_SPOVE"/>
    <property type="match status" value="1"/>
</dbReference>
<evidence type="ECO:0000313" key="7">
    <source>
        <dbReference type="EMBL" id="SVA21017.1"/>
    </source>
</evidence>
<dbReference type="InterPro" id="IPR001182">
    <property type="entry name" value="FtsW/RodA"/>
</dbReference>
<keyword evidence="4 6" id="KW-1133">Transmembrane helix</keyword>
<feature type="transmembrane region" description="Helical" evidence="6">
    <location>
        <begin position="12"/>
        <end position="30"/>
    </location>
</feature>
<feature type="transmembrane region" description="Helical" evidence="6">
    <location>
        <begin position="42"/>
        <end position="64"/>
    </location>
</feature>
<sequence>MVFAVLGEELGFIGVTLVLSLYLVLLLRVLQTARLARDRAGAYIATGVATVMLYHLLVNVGMVIGFAPITGIPLPLLSYGGSSALTTGIAIGLVMSVRNRRFLN</sequence>
<evidence type="ECO:0000256" key="6">
    <source>
        <dbReference type="SAM" id="Phobius"/>
    </source>
</evidence>
<keyword evidence="5 6" id="KW-0472">Membrane</keyword>
<evidence type="ECO:0000256" key="1">
    <source>
        <dbReference type="ARBA" id="ARBA00004141"/>
    </source>
</evidence>
<dbReference type="PANTHER" id="PTHR30474">
    <property type="entry name" value="CELL CYCLE PROTEIN"/>
    <property type="match status" value="1"/>
</dbReference>
<dbReference type="GO" id="GO:0051301">
    <property type="term" value="P:cell division"/>
    <property type="evidence" value="ECO:0007669"/>
    <property type="project" value="InterPro"/>
</dbReference>
<evidence type="ECO:0000256" key="2">
    <source>
        <dbReference type="ARBA" id="ARBA00022692"/>
    </source>
</evidence>
<organism evidence="7">
    <name type="scientific">marine metagenome</name>
    <dbReference type="NCBI Taxonomy" id="408172"/>
    <lineage>
        <taxon>unclassified sequences</taxon>
        <taxon>metagenomes</taxon>
        <taxon>ecological metagenomes</taxon>
    </lineage>
</organism>
<evidence type="ECO:0000256" key="4">
    <source>
        <dbReference type="ARBA" id="ARBA00022989"/>
    </source>
</evidence>